<name>A0ABP6V9V9_9ACTN</name>
<organism evidence="13 14">
    <name type="scientific">Nocardioides daeguensis</name>
    <dbReference type="NCBI Taxonomy" id="908359"/>
    <lineage>
        <taxon>Bacteria</taxon>
        <taxon>Bacillati</taxon>
        <taxon>Actinomycetota</taxon>
        <taxon>Actinomycetes</taxon>
        <taxon>Propionibacteriales</taxon>
        <taxon>Nocardioidaceae</taxon>
        <taxon>Nocardioides</taxon>
    </lineage>
</organism>
<dbReference type="PANTHER" id="PTHR30534:SF0">
    <property type="entry name" value="FLAGELLAR MOTOR SWITCH PROTEIN FLIG"/>
    <property type="match status" value="1"/>
</dbReference>
<dbReference type="PIRSF" id="PIRSF003161">
    <property type="entry name" value="FliG"/>
    <property type="match status" value="1"/>
</dbReference>
<evidence type="ECO:0000259" key="11">
    <source>
        <dbReference type="Pfam" id="PF14841"/>
    </source>
</evidence>
<comment type="subcellular location">
    <subcellularLocation>
        <location evidence="1">Bacterial flagellum basal body</location>
    </subcellularLocation>
    <subcellularLocation>
        <location evidence="2">Cell membrane</location>
        <topology evidence="2">Peripheral membrane protein</topology>
        <orientation evidence="2">Cytoplasmic side</orientation>
    </subcellularLocation>
</comment>
<evidence type="ECO:0000256" key="6">
    <source>
        <dbReference type="ARBA" id="ARBA00022500"/>
    </source>
</evidence>
<keyword evidence="9" id="KW-0975">Bacterial flagellum</keyword>
<keyword evidence="13" id="KW-0969">Cilium</keyword>
<dbReference type="InterPro" id="IPR000090">
    <property type="entry name" value="Flg_Motor_Flig"/>
</dbReference>
<dbReference type="Gene3D" id="1.10.220.30">
    <property type="match status" value="3"/>
</dbReference>
<feature type="domain" description="Flagellar motor switch protein FliG C-terminal" evidence="10">
    <location>
        <begin position="231"/>
        <end position="336"/>
    </location>
</feature>
<dbReference type="Pfam" id="PF14841">
    <property type="entry name" value="FliG_M"/>
    <property type="match status" value="1"/>
</dbReference>
<dbReference type="InterPro" id="IPR023087">
    <property type="entry name" value="Flg_Motor_Flig_C"/>
</dbReference>
<dbReference type="InterPro" id="IPR032779">
    <property type="entry name" value="FliG_M"/>
</dbReference>
<evidence type="ECO:0000313" key="13">
    <source>
        <dbReference type="EMBL" id="GAA3531229.1"/>
    </source>
</evidence>
<evidence type="ECO:0000256" key="3">
    <source>
        <dbReference type="ARBA" id="ARBA00010299"/>
    </source>
</evidence>
<gene>
    <name evidence="13" type="primary">fliG</name>
    <name evidence="13" type="ORF">GCM10022263_19830</name>
</gene>
<evidence type="ECO:0000256" key="8">
    <source>
        <dbReference type="ARBA" id="ARBA00023136"/>
    </source>
</evidence>
<dbReference type="Pfam" id="PF01706">
    <property type="entry name" value="FliG_C"/>
    <property type="match status" value="1"/>
</dbReference>
<sequence length="347" mass="37631">MTLMTTSMAGAGSALATLGVRKAAVLLIQMGKERAAQVMAHLSDAEVEAISGEIARLDAVSASETAQVLTEFHDLATAHAHVTQGGFGFAQQLLEQSLGPERAKEIMERLHAAAVQMPFQFLHRADPAQLRGFIADEHPQVIALVLAHMAADKASLLLSGLPAHQQALVAHRIAVMDRTSPEIVRTVEAVLERKLSSMLQPTEVSRVGGVDPLVNIINRSDRPTERQIVEGLEGLDPALADEVKSRMFMFEDITGLDDRSVQQVLRQVDTAELALALKGVSDAVRTKITANLSERAAENLLEEVELLGAVRLAQVEEAQQGVIRTIRQLEEQGQIMVRRGSDDEFVV</sequence>
<evidence type="ECO:0000256" key="4">
    <source>
        <dbReference type="ARBA" id="ARBA00021870"/>
    </source>
</evidence>
<evidence type="ECO:0000256" key="5">
    <source>
        <dbReference type="ARBA" id="ARBA00022475"/>
    </source>
</evidence>
<comment type="similarity">
    <text evidence="3">Belongs to the FliG family.</text>
</comment>
<evidence type="ECO:0000256" key="9">
    <source>
        <dbReference type="ARBA" id="ARBA00023143"/>
    </source>
</evidence>
<feature type="domain" description="Flagellar motor switch protein FliG N-terminal" evidence="12">
    <location>
        <begin position="19"/>
        <end position="119"/>
    </location>
</feature>
<dbReference type="Proteomes" id="UP001500301">
    <property type="component" value="Unassembled WGS sequence"/>
</dbReference>
<evidence type="ECO:0000256" key="2">
    <source>
        <dbReference type="ARBA" id="ARBA00004413"/>
    </source>
</evidence>
<comment type="caution">
    <text evidence="13">The sequence shown here is derived from an EMBL/GenBank/DDBJ whole genome shotgun (WGS) entry which is preliminary data.</text>
</comment>
<reference evidence="14" key="1">
    <citation type="journal article" date="2019" name="Int. J. Syst. Evol. Microbiol.">
        <title>The Global Catalogue of Microorganisms (GCM) 10K type strain sequencing project: providing services to taxonomists for standard genome sequencing and annotation.</title>
        <authorList>
            <consortium name="The Broad Institute Genomics Platform"/>
            <consortium name="The Broad Institute Genome Sequencing Center for Infectious Disease"/>
            <person name="Wu L."/>
            <person name="Ma J."/>
        </authorList>
    </citation>
    <scope>NUCLEOTIDE SEQUENCE [LARGE SCALE GENOMIC DNA]</scope>
    <source>
        <strain evidence="14">JCM 17460</strain>
    </source>
</reference>
<proteinExistence type="inferred from homology"/>
<evidence type="ECO:0000259" key="12">
    <source>
        <dbReference type="Pfam" id="PF14842"/>
    </source>
</evidence>
<dbReference type="SUPFAM" id="SSF48029">
    <property type="entry name" value="FliG"/>
    <property type="match status" value="2"/>
</dbReference>
<keyword evidence="8" id="KW-0472">Membrane</keyword>
<evidence type="ECO:0000256" key="7">
    <source>
        <dbReference type="ARBA" id="ARBA00022779"/>
    </source>
</evidence>
<keyword evidence="14" id="KW-1185">Reference proteome</keyword>
<dbReference type="PANTHER" id="PTHR30534">
    <property type="entry name" value="FLAGELLAR MOTOR SWITCH PROTEIN FLIG"/>
    <property type="match status" value="1"/>
</dbReference>
<dbReference type="InterPro" id="IPR011002">
    <property type="entry name" value="FliG_a-hlx"/>
</dbReference>
<dbReference type="NCBIfam" id="TIGR00207">
    <property type="entry name" value="fliG"/>
    <property type="match status" value="1"/>
</dbReference>
<evidence type="ECO:0000259" key="10">
    <source>
        <dbReference type="Pfam" id="PF01706"/>
    </source>
</evidence>
<evidence type="ECO:0000313" key="14">
    <source>
        <dbReference type="Proteomes" id="UP001500301"/>
    </source>
</evidence>
<keyword evidence="13" id="KW-0282">Flagellum</keyword>
<dbReference type="PRINTS" id="PR00954">
    <property type="entry name" value="FLGMOTORFLIG"/>
</dbReference>
<protein>
    <recommendedName>
        <fullName evidence="4">Flagellar motor switch protein FliG</fullName>
    </recommendedName>
</protein>
<evidence type="ECO:0000256" key="1">
    <source>
        <dbReference type="ARBA" id="ARBA00004117"/>
    </source>
</evidence>
<accession>A0ABP6V9V9</accession>
<dbReference type="InterPro" id="IPR028263">
    <property type="entry name" value="FliG_N"/>
</dbReference>
<keyword evidence="13" id="KW-0966">Cell projection</keyword>
<keyword evidence="6" id="KW-0145">Chemotaxis</keyword>
<keyword evidence="5" id="KW-1003">Cell membrane</keyword>
<dbReference type="Pfam" id="PF14842">
    <property type="entry name" value="FliG_N"/>
    <property type="match status" value="1"/>
</dbReference>
<dbReference type="EMBL" id="BAABBB010000009">
    <property type="protein sequence ID" value="GAA3531229.1"/>
    <property type="molecule type" value="Genomic_DNA"/>
</dbReference>
<keyword evidence="7" id="KW-0283">Flagellar rotation</keyword>
<feature type="domain" description="Flagellar motor switch protein FliG middle" evidence="11">
    <location>
        <begin position="127"/>
        <end position="200"/>
    </location>
</feature>